<dbReference type="GO" id="GO:0009695">
    <property type="term" value="P:jasmonic acid biosynthetic process"/>
    <property type="evidence" value="ECO:0007669"/>
    <property type="project" value="TreeGrafter"/>
</dbReference>
<dbReference type="SUPFAM" id="SSF51395">
    <property type="entry name" value="FMN-linked oxidoreductases"/>
    <property type="match status" value="1"/>
</dbReference>
<dbReference type="GO" id="GO:0016629">
    <property type="term" value="F:12-oxophytodienoate reductase activity"/>
    <property type="evidence" value="ECO:0007669"/>
    <property type="project" value="UniProtKB-EC"/>
</dbReference>
<evidence type="ECO:0000256" key="9">
    <source>
        <dbReference type="ARBA" id="ARBA00066323"/>
    </source>
</evidence>
<evidence type="ECO:0000256" key="5">
    <source>
        <dbReference type="ARBA" id="ARBA00022857"/>
    </source>
</evidence>
<evidence type="ECO:0000256" key="7">
    <source>
        <dbReference type="ARBA" id="ARBA00051650"/>
    </source>
</evidence>
<name>A0A484LML8_9ASTE</name>
<evidence type="ECO:0000256" key="2">
    <source>
        <dbReference type="ARBA" id="ARBA00005979"/>
    </source>
</evidence>
<protein>
    <recommendedName>
        <fullName evidence="9">12-oxophytodienoate reductase</fullName>
        <ecNumber evidence="9">1.3.1.42</ecNumber>
    </recommendedName>
</protein>
<keyword evidence="12" id="KW-1185">Reference proteome</keyword>
<evidence type="ECO:0000256" key="6">
    <source>
        <dbReference type="ARBA" id="ARBA00023002"/>
    </source>
</evidence>
<comment type="catalytic activity">
    <reaction evidence="7">
        <text>(1S,2S)-OPC-8 + NADP(+) = (9S,13S,15Z)-12-oxophyto-10,15-dienoate + NADPH + H(+)</text>
        <dbReference type="Rhea" id="RHEA:21888"/>
        <dbReference type="ChEBI" id="CHEBI:15378"/>
        <dbReference type="ChEBI" id="CHEBI:57411"/>
        <dbReference type="ChEBI" id="CHEBI:57783"/>
        <dbReference type="ChEBI" id="CHEBI:58349"/>
        <dbReference type="ChEBI" id="CHEBI:191855"/>
        <dbReference type="EC" id="1.3.1.42"/>
    </reaction>
</comment>
<evidence type="ECO:0000256" key="4">
    <source>
        <dbReference type="ARBA" id="ARBA00022643"/>
    </source>
</evidence>
<evidence type="ECO:0000259" key="10">
    <source>
        <dbReference type="Pfam" id="PF00724"/>
    </source>
</evidence>
<organism evidence="11 12">
    <name type="scientific">Cuscuta campestris</name>
    <dbReference type="NCBI Taxonomy" id="132261"/>
    <lineage>
        <taxon>Eukaryota</taxon>
        <taxon>Viridiplantae</taxon>
        <taxon>Streptophyta</taxon>
        <taxon>Embryophyta</taxon>
        <taxon>Tracheophyta</taxon>
        <taxon>Spermatophyta</taxon>
        <taxon>Magnoliopsida</taxon>
        <taxon>eudicotyledons</taxon>
        <taxon>Gunneridae</taxon>
        <taxon>Pentapetalae</taxon>
        <taxon>asterids</taxon>
        <taxon>lamiids</taxon>
        <taxon>Solanales</taxon>
        <taxon>Convolvulaceae</taxon>
        <taxon>Cuscuteae</taxon>
        <taxon>Cuscuta</taxon>
        <taxon>Cuscuta subgen. Grammica</taxon>
        <taxon>Cuscuta sect. Cleistogrammica</taxon>
    </lineage>
</organism>
<keyword evidence="5" id="KW-0521">NADP</keyword>
<dbReference type="EC" id="1.3.1.42" evidence="9"/>
<dbReference type="GO" id="GO:0031408">
    <property type="term" value="P:oxylipin biosynthetic process"/>
    <property type="evidence" value="ECO:0007669"/>
    <property type="project" value="TreeGrafter"/>
</dbReference>
<accession>A0A484LML8</accession>
<dbReference type="OrthoDB" id="1663137at2759"/>
<sequence length="397" mass="43587">MAQAIQSSTPKLFSPYQMGRFNLAHRVVFAPCTRCRAVDHMPQEAHIEYYSQRSTQGGLLITEGTMIDPKSAGYPNVPGIFNQEQVEAWKKVVNAVHAKGALLFCQLWHVGRASHHVYQPNGGAPVSSTGKQITEKWRILMPDGSYGPFSKPQTLSTEEVSKYVDLYRVAAMNAMEAGFDGVEIHSAHGYFIDQFLKDGINDRTDQFGGSLENRCRFLVQIVEAVSGAIGAERVAVRISPAIDHMDATDTDPLGLGLGVVERLNQFQAKAGCKLAYLHVTHPRFVSKEERSDSTKFEAIMMGSLRKAYEGTFMASGGYTRQLGIDDVEQGKADLVSFGRQFIANPDLVRRFMLDAPLNKYDRSTFYTSDPVVGFTDYPFLCGGGGGGSETASLSLTA</sequence>
<gene>
    <name evidence="11" type="ORF">CCAM_LOCUS18942</name>
</gene>
<dbReference type="InterPro" id="IPR045247">
    <property type="entry name" value="Oye-like"/>
</dbReference>
<dbReference type="FunFam" id="3.20.20.70:FF:000073">
    <property type="entry name" value="12-oxophytodienoate reductase 3"/>
    <property type="match status" value="1"/>
</dbReference>
<dbReference type="GO" id="GO:0010181">
    <property type="term" value="F:FMN binding"/>
    <property type="evidence" value="ECO:0007669"/>
    <property type="project" value="InterPro"/>
</dbReference>
<keyword evidence="6" id="KW-0560">Oxidoreductase</keyword>
<evidence type="ECO:0000313" key="12">
    <source>
        <dbReference type="Proteomes" id="UP000595140"/>
    </source>
</evidence>
<evidence type="ECO:0000313" key="11">
    <source>
        <dbReference type="EMBL" id="VFQ77166.1"/>
    </source>
</evidence>
<dbReference type="Pfam" id="PF00724">
    <property type="entry name" value="Oxidored_FMN"/>
    <property type="match status" value="1"/>
</dbReference>
<evidence type="ECO:0000256" key="8">
    <source>
        <dbReference type="ARBA" id="ARBA00060657"/>
    </source>
</evidence>
<evidence type="ECO:0000256" key="3">
    <source>
        <dbReference type="ARBA" id="ARBA00022630"/>
    </source>
</evidence>
<dbReference type="Proteomes" id="UP000595140">
    <property type="component" value="Unassembled WGS sequence"/>
</dbReference>
<keyword evidence="3" id="KW-0285">Flavoprotein</keyword>
<proteinExistence type="inferred from homology"/>
<reference evidence="11 12" key="1">
    <citation type="submission" date="2018-04" db="EMBL/GenBank/DDBJ databases">
        <authorList>
            <person name="Vogel A."/>
        </authorList>
    </citation>
    <scope>NUCLEOTIDE SEQUENCE [LARGE SCALE GENOMIC DNA]</scope>
</reference>
<feature type="domain" description="NADH:flavin oxidoreductase/NADH oxidase N-terminal" evidence="10">
    <location>
        <begin position="11"/>
        <end position="351"/>
    </location>
</feature>
<comment type="similarity">
    <text evidence="2">Belongs to the NADH:flavin oxidoreductase/NADH oxidase family.</text>
</comment>
<comment type="cofactor">
    <cofactor evidence="1">
        <name>FMN</name>
        <dbReference type="ChEBI" id="CHEBI:58210"/>
    </cofactor>
</comment>
<dbReference type="AlphaFoldDB" id="A0A484LML8"/>
<evidence type="ECO:0000256" key="1">
    <source>
        <dbReference type="ARBA" id="ARBA00001917"/>
    </source>
</evidence>
<dbReference type="InterPro" id="IPR013785">
    <property type="entry name" value="Aldolase_TIM"/>
</dbReference>
<dbReference type="GO" id="GO:0005777">
    <property type="term" value="C:peroxisome"/>
    <property type="evidence" value="ECO:0007669"/>
    <property type="project" value="TreeGrafter"/>
</dbReference>
<dbReference type="PANTHER" id="PTHR22893:SF112">
    <property type="entry name" value="12-OXOPHYTODIENOATE REDUCTASE 3"/>
    <property type="match status" value="1"/>
</dbReference>
<dbReference type="PANTHER" id="PTHR22893">
    <property type="entry name" value="NADH OXIDOREDUCTASE-RELATED"/>
    <property type="match status" value="1"/>
</dbReference>
<comment type="pathway">
    <text evidence="8">Lipid metabolism; oxylipin biosynthesis.</text>
</comment>
<dbReference type="InterPro" id="IPR001155">
    <property type="entry name" value="OxRdtase_FMN_N"/>
</dbReference>
<dbReference type="Gene3D" id="3.20.20.70">
    <property type="entry name" value="Aldolase class I"/>
    <property type="match status" value="1"/>
</dbReference>
<dbReference type="CDD" id="cd02933">
    <property type="entry name" value="OYE_like_FMN"/>
    <property type="match status" value="1"/>
</dbReference>
<keyword evidence="4" id="KW-0288">FMN</keyword>
<dbReference type="EMBL" id="OOIL02001634">
    <property type="protein sequence ID" value="VFQ77166.1"/>
    <property type="molecule type" value="Genomic_DNA"/>
</dbReference>